<comment type="caution">
    <text evidence="2">The sequence shown here is derived from an EMBL/GenBank/DDBJ whole genome shotgun (WGS) entry which is preliminary data.</text>
</comment>
<sequence>MRFARRHLDAASISNVITSDDENDHLDTSDAIAPHVVVLFGATGDLARRKLIPGLAHLILSSLAPSMPWPKPCATQKTCSGQALGDCTT</sequence>
<evidence type="ECO:0000313" key="3">
    <source>
        <dbReference type="Proteomes" id="UP000776164"/>
    </source>
</evidence>
<dbReference type="InterPro" id="IPR036291">
    <property type="entry name" value="NAD(P)-bd_dom_sf"/>
</dbReference>
<gene>
    <name evidence="2" type="ORF">JOE66_001189</name>
</gene>
<proteinExistence type="predicted"/>
<dbReference type="SUPFAM" id="SSF51735">
    <property type="entry name" value="NAD(P)-binding Rossmann-fold domains"/>
    <property type="match status" value="1"/>
</dbReference>
<organism evidence="2 3">
    <name type="scientific">Subtercola frigoramans</name>
    <dbReference type="NCBI Taxonomy" id="120298"/>
    <lineage>
        <taxon>Bacteria</taxon>
        <taxon>Bacillati</taxon>
        <taxon>Actinomycetota</taxon>
        <taxon>Actinomycetes</taxon>
        <taxon>Micrococcales</taxon>
        <taxon>Microbacteriaceae</taxon>
        <taxon>Subtercola</taxon>
    </lineage>
</organism>
<keyword evidence="3" id="KW-1185">Reference proteome</keyword>
<evidence type="ECO:0000313" key="2">
    <source>
        <dbReference type="EMBL" id="MBM7471555.1"/>
    </source>
</evidence>
<dbReference type="Gene3D" id="3.40.50.720">
    <property type="entry name" value="NAD(P)-binding Rossmann-like Domain"/>
    <property type="match status" value="1"/>
</dbReference>
<name>A0ABS2L374_9MICO</name>
<evidence type="ECO:0000259" key="1">
    <source>
        <dbReference type="Pfam" id="PF00479"/>
    </source>
</evidence>
<dbReference type="Proteomes" id="UP000776164">
    <property type="component" value="Unassembled WGS sequence"/>
</dbReference>
<dbReference type="Pfam" id="PF00479">
    <property type="entry name" value="G6PD_N"/>
    <property type="match status" value="1"/>
</dbReference>
<dbReference type="InterPro" id="IPR022674">
    <property type="entry name" value="G6P_DH_NAD-bd"/>
</dbReference>
<accession>A0ABS2L374</accession>
<dbReference type="EMBL" id="JAFBBU010000001">
    <property type="protein sequence ID" value="MBM7471555.1"/>
    <property type="molecule type" value="Genomic_DNA"/>
</dbReference>
<feature type="domain" description="Glucose-6-phosphate dehydrogenase NAD-binding" evidence="1">
    <location>
        <begin position="38"/>
        <end position="62"/>
    </location>
</feature>
<dbReference type="RefSeq" id="WP_307827072.1">
    <property type="nucleotide sequence ID" value="NZ_BAAAHT010000013.1"/>
</dbReference>
<protein>
    <recommendedName>
        <fullName evidence="1">Glucose-6-phosphate dehydrogenase NAD-binding domain-containing protein</fullName>
    </recommendedName>
</protein>
<reference evidence="2 3" key="1">
    <citation type="submission" date="2021-01" db="EMBL/GenBank/DDBJ databases">
        <title>Sequencing the genomes of 1000 actinobacteria strains.</title>
        <authorList>
            <person name="Klenk H.-P."/>
        </authorList>
    </citation>
    <scope>NUCLEOTIDE SEQUENCE [LARGE SCALE GENOMIC DNA]</scope>
    <source>
        <strain evidence="2 3">DSM 13057</strain>
    </source>
</reference>